<dbReference type="GO" id="GO:0051997">
    <property type="term" value="F:2-oxo-4-hydroxy-4-carboxy-5-ureidoimidazoline decarboxylase activity"/>
    <property type="evidence" value="ECO:0007669"/>
    <property type="project" value="UniProtKB-EC"/>
</dbReference>
<dbReference type="PANTHER" id="PTHR43466:SF1">
    <property type="entry name" value="2-OXO-4-HYDROXY-4-CARBOXY-5-UREIDOIMIDAZOLINE DECARBOXYLASE-RELATED"/>
    <property type="match status" value="1"/>
</dbReference>
<evidence type="ECO:0000256" key="5">
    <source>
        <dbReference type="ARBA" id="ARBA00022793"/>
    </source>
</evidence>
<evidence type="ECO:0000256" key="6">
    <source>
        <dbReference type="ARBA" id="ARBA00023239"/>
    </source>
</evidence>
<accession>A0ABV5HTU1</accession>
<protein>
    <recommendedName>
        <fullName evidence="3">2-oxo-4-hydroxy-4-carboxy-5-ureidoimidazoline decarboxylase</fullName>
        <ecNumber evidence="3">4.1.1.97</ecNumber>
    </recommendedName>
</protein>
<dbReference type="PANTHER" id="PTHR43466">
    <property type="entry name" value="2-OXO-4-HYDROXY-4-CARBOXY-5-UREIDOIMIDAZOLINE DECARBOXYLASE-RELATED"/>
    <property type="match status" value="1"/>
</dbReference>
<dbReference type="Pfam" id="PF09349">
    <property type="entry name" value="OHCU_decarbox"/>
    <property type="match status" value="1"/>
</dbReference>
<dbReference type="Gene3D" id="1.10.3330.10">
    <property type="entry name" value="Oxo-4-hydroxy-4-carboxy-5-ureidoimidazoline decarboxylase"/>
    <property type="match status" value="1"/>
</dbReference>
<evidence type="ECO:0000256" key="4">
    <source>
        <dbReference type="ARBA" id="ARBA00022631"/>
    </source>
</evidence>
<feature type="domain" description="Oxo-4-hydroxy-4-carboxy-5-ureidoimidazoline decarboxylase" evidence="7">
    <location>
        <begin position="13"/>
        <end position="160"/>
    </location>
</feature>
<dbReference type="InterPro" id="IPR018020">
    <property type="entry name" value="OHCU_decarboxylase"/>
</dbReference>
<reference evidence="8 9" key="1">
    <citation type="submission" date="2024-09" db="EMBL/GenBank/DDBJ databases">
        <authorList>
            <person name="Sun Q."/>
            <person name="Mori K."/>
        </authorList>
    </citation>
    <scope>NUCLEOTIDE SEQUENCE [LARGE SCALE GENOMIC DNA]</scope>
    <source>
        <strain evidence="8 9">CECT 8064</strain>
    </source>
</reference>
<dbReference type="NCBIfam" id="NF010372">
    <property type="entry name" value="PRK13798.1"/>
    <property type="match status" value="1"/>
</dbReference>
<evidence type="ECO:0000256" key="1">
    <source>
        <dbReference type="ARBA" id="ARBA00001163"/>
    </source>
</evidence>
<proteinExistence type="predicted"/>
<dbReference type="InterPro" id="IPR017595">
    <property type="entry name" value="OHCU_decarboxylase-2"/>
</dbReference>
<dbReference type="InterPro" id="IPR036778">
    <property type="entry name" value="OHCU_decarboxylase_sf"/>
</dbReference>
<name>A0ABV5HTU1_9VIBR</name>
<evidence type="ECO:0000256" key="3">
    <source>
        <dbReference type="ARBA" id="ARBA00012257"/>
    </source>
</evidence>
<evidence type="ECO:0000313" key="9">
    <source>
        <dbReference type="Proteomes" id="UP001589645"/>
    </source>
</evidence>
<dbReference type="Proteomes" id="UP001589645">
    <property type="component" value="Unassembled WGS sequence"/>
</dbReference>
<dbReference type="EC" id="4.1.1.97" evidence="3"/>
<comment type="caution">
    <text evidence="8">The sequence shown here is derived from an EMBL/GenBank/DDBJ whole genome shotgun (WGS) entry which is preliminary data.</text>
</comment>
<keyword evidence="5" id="KW-0210">Decarboxylase</keyword>
<dbReference type="NCBIfam" id="TIGR03180">
    <property type="entry name" value="UraD_2"/>
    <property type="match status" value="1"/>
</dbReference>
<gene>
    <name evidence="8" type="primary">uraD</name>
    <name evidence="8" type="ORF">ACFFUV_18460</name>
</gene>
<comment type="pathway">
    <text evidence="2">Purine metabolism; urate degradation; (S)-allantoin from urate: step 3/3.</text>
</comment>
<comment type="catalytic activity">
    <reaction evidence="1">
        <text>5-hydroxy-2-oxo-4-ureido-2,5-dihydro-1H-imidazole-5-carboxylate + H(+) = (S)-allantoin + CO2</text>
        <dbReference type="Rhea" id="RHEA:26301"/>
        <dbReference type="ChEBI" id="CHEBI:15378"/>
        <dbReference type="ChEBI" id="CHEBI:15678"/>
        <dbReference type="ChEBI" id="CHEBI:16526"/>
        <dbReference type="ChEBI" id="CHEBI:58639"/>
        <dbReference type="EC" id="4.1.1.97"/>
    </reaction>
</comment>
<keyword evidence="6 8" id="KW-0456">Lyase</keyword>
<sequence>MNQPCTGLMLSSEELSKICTSHHWHLMMKLEMPFSDGQALVSAADKAFDALREEDWLEAFAGHPMIGDIKTLQAKYGQGKALSEKEQSQVKSASQEELEELLALNLAYQDKFGFIFIVCATNKSADEMLALLKERLPRSREAELKQAAIEQRKISRIRMEAYL</sequence>
<dbReference type="RefSeq" id="WP_390195684.1">
    <property type="nucleotide sequence ID" value="NZ_JBHMEP010000008.1"/>
</dbReference>
<dbReference type="EMBL" id="JBHMEP010000008">
    <property type="protein sequence ID" value="MFB9136956.1"/>
    <property type="molecule type" value="Genomic_DNA"/>
</dbReference>
<keyword evidence="4" id="KW-0659">Purine metabolism</keyword>
<evidence type="ECO:0000313" key="8">
    <source>
        <dbReference type="EMBL" id="MFB9136956.1"/>
    </source>
</evidence>
<evidence type="ECO:0000256" key="2">
    <source>
        <dbReference type="ARBA" id="ARBA00004754"/>
    </source>
</evidence>
<organism evidence="8 9">
    <name type="scientific">Vibrio olivae</name>
    <dbReference type="NCBI Taxonomy" id="1243002"/>
    <lineage>
        <taxon>Bacteria</taxon>
        <taxon>Pseudomonadati</taxon>
        <taxon>Pseudomonadota</taxon>
        <taxon>Gammaproteobacteria</taxon>
        <taxon>Vibrionales</taxon>
        <taxon>Vibrionaceae</taxon>
        <taxon>Vibrio</taxon>
    </lineage>
</organism>
<keyword evidence="9" id="KW-1185">Reference proteome</keyword>
<evidence type="ECO:0000259" key="7">
    <source>
        <dbReference type="Pfam" id="PF09349"/>
    </source>
</evidence>
<dbReference type="SUPFAM" id="SSF158694">
    <property type="entry name" value="UraD-Like"/>
    <property type="match status" value="1"/>
</dbReference>